<reference evidence="3 4" key="1">
    <citation type="submission" date="2014-02" db="EMBL/GenBank/DDBJ databases">
        <title>Draft Genome of Hylemonella gracilis isolated from the Niagara River.</title>
        <authorList>
            <person name="Pawlowski D.R."/>
            <person name="Koudelka G.B."/>
        </authorList>
    </citation>
    <scope>NUCLEOTIDE SEQUENCE [LARGE SCALE GENOMIC DNA]</scope>
    <source>
        <strain evidence="3 4">Niagara R</strain>
    </source>
</reference>
<sequence>MSTTSGAGMYQRRHDIDALRALAFALVILYHVGMYYVADWHWHLKSAEPVAWLQLPMRALNLWRLDLVFLISGLSIGLLCHGARQGQEAGALLKQRSRLLLLPLAFGMAVVVPYQPYAQAVANGSIAPGFMEFLLRYVQGGPWPPRAFDGWEVGVTWNHLWYLAYLWVYTLVLVLLLPWLRSGPGQTLAHAFRGLRGLRLMVFPVLPLLLYTGLLWPHFPVTHDLLRDAWAHAVYFTFFLYGYWIGVDADWWAEVRRLRGRLLVGALLMLVVYFVLRAQLSPATSLSFRHAVRFVGDIYLWWMVLAILGWAHHLLNRPWRWLPWANEQVYPWYVLHQTLLIVLIVQLAPLRLAPALEAVLLLAGTLVACAGLTALIRRVHGLRLCFGLKPRALGLPRSPLSGLSSS</sequence>
<comment type="caution">
    <text evidence="3">The sequence shown here is derived from an EMBL/GenBank/DDBJ whole genome shotgun (WGS) entry which is preliminary data.</text>
</comment>
<organism evidence="3 4">
    <name type="scientific">Hylemonella gracilis str. Niagara R</name>
    <dbReference type="NCBI Taxonomy" id="1458275"/>
    <lineage>
        <taxon>Bacteria</taxon>
        <taxon>Pseudomonadati</taxon>
        <taxon>Pseudomonadota</taxon>
        <taxon>Betaproteobacteria</taxon>
        <taxon>Burkholderiales</taxon>
        <taxon>Comamonadaceae</taxon>
        <taxon>Hylemonella</taxon>
    </lineage>
</organism>
<dbReference type="GO" id="GO:0016747">
    <property type="term" value="F:acyltransferase activity, transferring groups other than amino-acyl groups"/>
    <property type="evidence" value="ECO:0007669"/>
    <property type="project" value="InterPro"/>
</dbReference>
<feature type="transmembrane region" description="Helical" evidence="1">
    <location>
        <begin position="258"/>
        <end position="278"/>
    </location>
</feature>
<dbReference type="Proteomes" id="UP000023268">
    <property type="component" value="Unassembled WGS sequence"/>
</dbReference>
<feature type="transmembrane region" description="Helical" evidence="1">
    <location>
        <begin position="298"/>
        <end position="317"/>
    </location>
</feature>
<dbReference type="PANTHER" id="PTHR36927:SF3">
    <property type="entry name" value="GLUCANS BIOSYNTHESIS PROTEIN C"/>
    <property type="match status" value="1"/>
</dbReference>
<feature type="transmembrane region" description="Helical" evidence="1">
    <location>
        <begin position="200"/>
        <end position="217"/>
    </location>
</feature>
<dbReference type="InterPro" id="IPR050623">
    <property type="entry name" value="Glucan_succinyl_AcylTrfase"/>
</dbReference>
<feature type="transmembrane region" description="Helical" evidence="1">
    <location>
        <begin position="21"/>
        <end position="42"/>
    </location>
</feature>
<accession>A0A016XD08</accession>
<dbReference type="PANTHER" id="PTHR36927">
    <property type="entry name" value="BLR4337 PROTEIN"/>
    <property type="match status" value="1"/>
</dbReference>
<feature type="transmembrane region" description="Helical" evidence="1">
    <location>
        <begin position="160"/>
        <end position="180"/>
    </location>
</feature>
<evidence type="ECO:0000256" key="1">
    <source>
        <dbReference type="SAM" id="Phobius"/>
    </source>
</evidence>
<dbReference type="Pfam" id="PF01757">
    <property type="entry name" value="Acyl_transf_3"/>
    <property type="match status" value="1"/>
</dbReference>
<evidence type="ECO:0000259" key="2">
    <source>
        <dbReference type="Pfam" id="PF01757"/>
    </source>
</evidence>
<dbReference type="eggNOG" id="COG1835">
    <property type="taxonomic scope" value="Bacteria"/>
</dbReference>
<proteinExistence type="predicted"/>
<feature type="transmembrane region" description="Helical" evidence="1">
    <location>
        <begin position="229"/>
        <end position="246"/>
    </location>
</feature>
<dbReference type="STRING" id="1458275.AZ34_01075"/>
<feature type="transmembrane region" description="Helical" evidence="1">
    <location>
        <begin position="99"/>
        <end position="117"/>
    </location>
</feature>
<dbReference type="EMBL" id="JEMG01000001">
    <property type="protein sequence ID" value="EYC49800.1"/>
    <property type="molecule type" value="Genomic_DNA"/>
</dbReference>
<name>A0A016XD08_9BURK</name>
<keyword evidence="1" id="KW-0812">Transmembrane</keyword>
<evidence type="ECO:0000313" key="3">
    <source>
        <dbReference type="EMBL" id="EYC49800.1"/>
    </source>
</evidence>
<gene>
    <name evidence="3" type="ORF">AZ34_01075</name>
</gene>
<feature type="transmembrane region" description="Helical" evidence="1">
    <location>
        <begin position="62"/>
        <end position="79"/>
    </location>
</feature>
<dbReference type="AlphaFoldDB" id="A0A016XD08"/>
<protein>
    <submittedName>
        <fullName evidence="3">Membrane protein</fullName>
    </submittedName>
</protein>
<feature type="transmembrane region" description="Helical" evidence="1">
    <location>
        <begin position="329"/>
        <end position="349"/>
    </location>
</feature>
<dbReference type="InterPro" id="IPR002656">
    <property type="entry name" value="Acyl_transf_3_dom"/>
</dbReference>
<feature type="transmembrane region" description="Helical" evidence="1">
    <location>
        <begin position="355"/>
        <end position="376"/>
    </location>
</feature>
<feature type="domain" description="Acyltransferase 3" evidence="2">
    <location>
        <begin position="14"/>
        <end position="372"/>
    </location>
</feature>
<evidence type="ECO:0000313" key="4">
    <source>
        <dbReference type="Proteomes" id="UP000023268"/>
    </source>
</evidence>
<keyword evidence="1" id="KW-1133">Transmembrane helix</keyword>
<keyword evidence="1" id="KW-0472">Membrane</keyword>